<evidence type="ECO:0000313" key="3">
    <source>
        <dbReference type="Proteomes" id="UP001165270"/>
    </source>
</evidence>
<evidence type="ECO:0000256" key="1">
    <source>
        <dbReference type="SAM" id="MobiDB-lite"/>
    </source>
</evidence>
<feature type="region of interest" description="Disordered" evidence="1">
    <location>
        <begin position="23"/>
        <end position="43"/>
    </location>
</feature>
<name>A0ABS9XVD5_9ACTN</name>
<gene>
    <name evidence="2" type="ORF">MQN93_40800</name>
</gene>
<reference evidence="2" key="1">
    <citation type="submission" date="2022-03" db="EMBL/GenBank/DDBJ databases">
        <title>Streptomyces 7R015 and 7R016 isolated from Barleria lupulina in Thailand.</title>
        <authorList>
            <person name="Kanchanasin P."/>
            <person name="Phongsopitanun W."/>
            <person name="Tanasupawat S."/>
        </authorList>
    </citation>
    <scope>NUCLEOTIDE SEQUENCE</scope>
    <source>
        <strain evidence="2">7R016</strain>
    </source>
</reference>
<dbReference type="Proteomes" id="UP001165270">
    <property type="component" value="Unassembled WGS sequence"/>
</dbReference>
<keyword evidence="3" id="KW-1185">Reference proteome</keyword>
<protein>
    <submittedName>
        <fullName evidence="2">Uncharacterized protein</fullName>
    </submittedName>
</protein>
<sequence>MTARAGEPFDLPKTVSEVRALATASVPPTGPTVDEGEPDTGEWTRTRGEGFVIVPLWESVPYTGTYAPEWNDSEASAQRQLASLTEELDRVWGRHQQVGMRVPLFRKLAGEPMPPLFQALTDADCYGDLTVWGPLPTEAADGPRWVAVSLNQSDGDAPMIMAGVVSDRPITELED</sequence>
<accession>A0ABS9XVD5</accession>
<dbReference type="EMBL" id="JALDAX010000028">
    <property type="protein sequence ID" value="MCI3246048.1"/>
    <property type="molecule type" value="Genomic_DNA"/>
</dbReference>
<comment type="caution">
    <text evidence="2">The sequence shown here is derived from an EMBL/GenBank/DDBJ whole genome shotgun (WGS) entry which is preliminary data.</text>
</comment>
<proteinExistence type="predicted"/>
<organism evidence="2 3">
    <name type="scientific">Streptomyces spinosisporus</name>
    <dbReference type="NCBI Taxonomy" id="2927582"/>
    <lineage>
        <taxon>Bacteria</taxon>
        <taxon>Bacillati</taxon>
        <taxon>Actinomycetota</taxon>
        <taxon>Actinomycetes</taxon>
        <taxon>Kitasatosporales</taxon>
        <taxon>Streptomycetaceae</taxon>
        <taxon>Streptomyces</taxon>
    </lineage>
</organism>
<evidence type="ECO:0000313" key="2">
    <source>
        <dbReference type="EMBL" id="MCI3246048.1"/>
    </source>
</evidence>
<dbReference type="RefSeq" id="WP_242713462.1">
    <property type="nucleotide sequence ID" value="NZ_JALDAX010000028.1"/>
</dbReference>